<keyword evidence="8" id="KW-1185">Reference proteome</keyword>
<dbReference type="Proteomes" id="UP000198341">
    <property type="component" value="Chromosome 15"/>
</dbReference>
<keyword evidence="3 6" id="KW-0812">Transmembrane</keyword>
<dbReference type="PANTHER" id="PTHR11266">
    <property type="entry name" value="PEROXISOMAL MEMBRANE PROTEIN 2, PXMP2 MPV17"/>
    <property type="match status" value="1"/>
</dbReference>
<dbReference type="RefSeq" id="XP_007508778.1">
    <property type="nucleotide sequence ID" value="XM_007508716.1"/>
</dbReference>
<evidence type="ECO:0000256" key="1">
    <source>
        <dbReference type="ARBA" id="ARBA00004141"/>
    </source>
</evidence>
<feature type="transmembrane region" description="Helical" evidence="6">
    <location>
        <begin position="149"/>
        <end position="171"/>
    </location>
</feature>
<dbReference type="eggNOG" id="KOG1944">
    <property type="taxonomic scope" value="Eukaryota"/>
</dbReference>
<evidence type="ECO:0000256" key="3">
    <source>
        <dbReference type="ARBA" id="ARBA00022692"/>
    </source>
</evidence>
<dbReference type="GO" id="GO:0005737">
    <property type="term" value="C:cytoplasm"/>
    <property type="evidence" value="ECO:0007669"/>
    <property type="project" value="TreeGrafter"/>
</dbReference>
<dbReference type="PANTHER" id="PTHR11266:SF17">
    <property type="entry name" value="PROTEIN MPV17"/>
    <property type="match status" value="1"/>
</dbReference>
<feature type="transmembrane region" description="Helical" evidence="6">
    <location>
        <begin position="109"/>
        <end position="129"/>
    </location>
</feature>
<organism evidence="7 8">
    <name type="scientific">Bathycoccus prasinos</name>
    <dbReference type="NCBI Taxonomy" id="41875"/>
    <lineage>
        <taxon>Eukaryota</taxon>
        <taxon>Viridiplantae</taxon>
        <taxon>Chlorophyta</taxon>
        <taxon>Mamiellophyceae</taxon>
        <taxon>Mamiellales</taxon>
        <taxon>Bathycoccaceae</taxon>
        <taxon>Bathycoccus</taxon>
    </lineage>
</organism>
<dbReference type="GeneID" id="19011559"/>
<keyword evidence="4 6" id="KW-1133">Transmembrane helix</keyword>
<evidence type="ECO:0000256" key="4">
    <source>
        <dbReference type="ARBA" id="ARBA00022989"/>
    </source>
</evidence>
<proteinExistence type="inferred from homology"/>
<evidence type="ECO:0000256" key="5">
    <source>
        <dbReference type="ARBA" id="ARBA00023136"/>
    </source>
</evidence>
<dbReference type="EMBL" id="FO082264">
    <property type="protein sequence ID" value="CCO19864.1"/>
    <property type="molecule type" value="Genomic_DNA"/>
</dbReference>
<comment type="similarity">
    <text evidence="2 6">Belongs to the peroxisomal membrane protein PXMP2/4 family.</text>
</comment>
<gene>
    <name evidence="7" type="ordered locus">Bathy15g00670</name>
</gene>
<dbReference type="InterPro" id="IPR007248">
    <property type="entry name" value="Mpv17_PMP22"/>
</dbReference>
<name>K8EPJ5_9CHLO</name>
<comment type="subcellular location">
    <subcellularLocation>
        <location evidence="1">Membrane</location>
        <topology evidence="1">Multi-pass membrane protein</topology>
    </subcellularLocation>
</comment>
<evidence type="ECO:0000256" key="2">
    <source>
        <dbReference type="ARBA" id="ARBA00006824"/>
    </source>
</evidence>
<protein>
    <submittedName>
        <fullName evidence="7">Uncharacterized protein</fullName>
    </submittedName>
</protein>
<dbReference type="Pfam" id="PF04117">
    <property type="entry name" value="Mpv17_PMP22"/>
    <property type="match status" value="1"/>
</dbReference>
<reference evidence="7 8" key="1">
    <citation type="submission" date="2011-10" db="EMBL/GenBank/DDBJ databases">
        <authorList>
            <person name="Genoscope - CEA"/>
        </authorList>
    </citation>
    <scope>NUCLEOTIDE SEQUENCE [LARGE SCALE GENOMIC DNA]</scope>
    <source>
        <strain evidence="7 8">RCC 1105</strain>
    </source>
</reference>
<accession>K8EPJ5</accession>
<evidence type="ECO:0000313" key="8">
    <source>
        <dbReference type="Proteomes" id="UP000198341"/>
    </source>
</evidence>
<keyword evidence="5 6" id="KW-0472">Membrane</keyword>
<sequence length="252" mass="28452">MSCAMMMTKMMIQSRSCPFSSFGKEAKWKSFSSTTTREKRKSRVRRDASASTVLNEYESILNQSPMLVKSVTSLFGFGIADVVAQTLTTLTSADASRGSLVYLDKARTFRFAVFGFLFYGPTSSIWYSSLDTYVFPDAPTSGLAVASKVLADQILWAPVLISCLFAFDLAFDASETKKPSLSKKIENDLLSALKVNWSFWPLFHLFSFRYVSTEDRILYINCVQIAFNVFLVYTSSRREEEKEEPKNQNRGS</sequence>
<dbReference type="STRING" id="41875.K8EPJ5"/>
<evidence type="ECO:0000313" key="7">
    <source>
        <dbReference type="EMBL" id="CCO19864.1"/>
    </source>
</evidence>
<dbReference type="OrthoDB" id="10267969at2759"/>
<dbReference type="KEGG" id="bpg:Bathy15g00670"/>
<dbReference type="GO" id="GO:0016020">
    <property type="term" value="C:membrane"/>
    <property type="evidence" value="ECO:0007669"/>
    <property type="project" value="UniProtKB-SubCell"/>
</dbReference>
<dbReference type="AlphaFoldDB" id="K8EPJ5"/>
<evidence type="ECO:0000256" key="6">
    <source>
        <dbReference type="RuleBase" id="RU363053"/>
    </source>
</evidence>